<dbReference type="Gene3D" id="2.160.20.80">
    <property type="entry name" value="E3 ubiquitin-protein ligase SopA"/>
    <property type="match status" value="1"/>
</dbReference>
<dbReference type="Proteomes" id="UP001198565">
    <property type="component" value="Unassembled WGS sequence"/>
</dbReference>
<sequence>MRPGDPAENPSPSELSELRADCSRCFGLCCVALPFARSADFAIDKAAGTPCPNLADDFRCGTHATLRRDGFTGCTVFDCFGAGQKVSQVTFEGRDWRGDAKRARRMSEVFPVMRHLHELLRYLAEALVLPAAAPVHDELAAARERVEQLTRGTPEEVVAVDVAAVRAEVNASLLRASDLARAGVPGRTKDRRGADLFAARLRGASLRGASLRGACLVAADLRGADLRAADLTGADLRDARLHGADLTGTLFLTQPQLTAAQGDMTTKLPETVSRPTHW</sequence>
<protein>
    <submittedName>
        <fullName evidence="1">Pentapeptide repeat-containing protein</fullName>
    </submittedName>
</protein>
<organism evidence="1 2">
    <name type="scientific">Streptantibioticus parmotrematis</name>
    <dbReference type="NCBI Taxonomy" id="2873249"/>
    <lineage>
        <taxon>Bacteria</taxon>
        <taxon>Bacillati</taxon>
        <taxon>Actinomycetota</taxon>
        <taxon>Actinomycetes</taxon>
        <taxon>Kitasatosporales</taxon>
        <taxon>Streptomycetaceae</taxon>
        <taxon>Streptantibioticus</taxon>
    </lineage>
</organism>
<gene>
    <name evidence="1" type="ORF">K7472_03835</name>
</gene>
<dbReference type="InterPro" id="IPR001646">
    <property type="entry name" value="5peptide_repeat"/>
</dbReference>
<dbReference type="PANTHER" id="PTHR14136">
    <property type="entry name" value="BTB_POZ DOMAIN-CONTAINING PROTEIN KCTD9"/>
    <property type="match status" value="1"/>
</dbReference>
<dbReference type="InterPro" id="IPR051082">
    <property type="entry name" value="Pentapeptide-BTB/POZ_domain"/>
</dbReference>
<evidence type="ECO:0000313" key="2">
    <source>
        <dbReference type="Proteomes" id="UP001198565"/>
    </source>
</evidence>
<dbReference type="RefSeq" id="WP_222973835.1">
    <property type="nucleotide sequence ID" value="NZ_JAINVZ010000002.1"/>
</dbReference>
<reference evidence="1 2" key="1">
    <citation type="submission" date="2021-08" db="EMBL/GenBank/DDBJ databases">
        <title>Streptomyces sp. PTM05 isolated from lichen.</title>
        <authorList>
            <person name="Somphong A."/>
            <person name="Phongsopitanun W."/>
            <person name="Tanasupawat S."/>
        </authorList>
    </citation>
    <scope>NUCLEOTIDE SEQUENCE [LARGE SCALE GENOMIC DNA]</scope>
    <source>
        <strain evidence="1 2">Ptm05</strain>
    </source>
</reference>
<dbReference type="SUPFAM" id="SSF141571">
    <property type="entry name" value="Pentapeptide repeat-like"/>
    <property type="match status" value="1"/>
</dbReference>
<comment type="caution">
    <text evidence="1">The sequence shown here is derived from an EMBL/GenBank/DDBJ whole genome shotgun (WGS) entry which is preliminary data.</text>
</comment>
<dbReference type="Pfam" id="PF00805">
    <property type="entry name" value="Pentapeptide"/>
    <property type="match status" value="1"/>
</dbReference>
<dbReference type="PANTHER" id="PTHR14136:SF17">
    <property type="entry name" value="BTB_POZ DOMAIN-CONTAINING PROTEIN KCTD9"/>
    <property type="match status" value="1"/>
</dbReference>
<keyword evidence="2" id="KW-1185">Reference proteome</keyword>
<accession>A0ABS7QLB6</accession>
<name>A0ABS7QLB6_9ACTN</name>
<proteinExistence type="predicted"/>
<evidence type="ECO:0000313" key="1">
    <source>
        <dbReference type="EMBL" id="MBY8883973.1"/>
    </source>
</evidence>
<dbReference type="EMBL" id="JAINVZ010000002">
    <property type="protein sequence ID" value="MBY8883973.1"/>
    <property type="molecule type" value="Genomic_DNA"/>
</dbReference>